<dbReference type="Pfam" id="PF10282">
    <property type="entry name" value="Lactonase"/>
    <property type="match status" value="1"/>
</dbReference>
<accession>A0A1M5Z9F4</accession>
<proteinExistence type="inferred from homology"/>
<dbReference type="InterPro" id="IPR050282">
    <property type="entry name" value="Cycloisomerase_2"/>
</dbReference>
<dbReference type="EMBL" id="FQXU01000008">
    <property type="protein sequence ID" value="SHI20886.1"/>
    <property type="molecule type" value="Genomic_DNA"/>
</dbReference>
<name>A0A1M5Z9F4_9CLOT</name>
<dbReference type="InterPro" id="IPR011048">
    <property type="entry name" value="Haem_d1_sf"/>
</dbReference>
<dbReference type="InterPro" id="IPR019405">
    <property type="entry name" value="Lactonase_7-beta_prop"/>
</dbReference>
<evidence type="ECO:0000313" key="2">
    <source>
        <dbReference type="EMBL" id="SHI20886.1"/>
    </source>
</evidence>
<dbReference type="GO" id="GO:0017057">
    <property type="term" value="F:6-phosphogluconolactonase activity"/>
    <property type="evidence" value="ECO:0007669"/>
    <property type="project" value="TreeGrafter"/>
</dbReference>
<dbReference type="Gene3D" id="2.130.10.10">
    <property type="entry name" value="YVTN repeat-like/Quinoprotein amine dehydrogenase"/>
    <property type="match status" value="1"/>
</dbReference>
<dbReference type="GO" id="GO:0005829">
    <property type="term" value="C:cytosol"/>
    <property type="evidence" value="ECO:0007669"/>
    <property type="project" value="TreeGrafter"/>
</dbReference>
<evidence type="ECO:0000256" key="1">
    <source>
        <dbReference type="ARBA" id="ARBA00005564"/>
    </source>
</evidence>
<evidence type="ECO:0000313" key="3">
    <source>
        <dbReference type="Proteomes" id="UP000184241"/>
    </source>
</evidence>
<gene>
    <name evidence="2" type="ORF">SAMN02745941_02665</name>
</gene>
<dbReference type="PANTHER" id="PTHR30344">
    <property type="entry name" value="6-PHOSPHOGLUCONOLACTONASE-RELATED"/>
    <property type="match status" value="1"/>
</dbReference>
<dbReference type="Proteomes" id="UP000184241">
    <property type="component" value="Unassembled WGS sequence"/>
</dbReference>
<dbReference type="FunFam" id="2.130.10.10:FF:000306">
    <property type="entry name" value="3-carboxymuconate cyclase"/>
    <property type="match status" value="1"/>
</dbReference>
<dbReference type="RefSeq" id="WP_073020127.1">
    <property type="nucleotide sequence ID" value="NZ_FQXU01000008.1"/>
</dbReference>
<protein>
    <submittedName>
        <fullName evidence="2">6-phosphogluconolactonase</fullName>
    </submittedName>
</protein>
<dbReference type="InterPro" id="IPR015943">
    <property type="entry name" value="WD40/YVTN_repeat-like_dom_sf"/>
</dbReference>
<comment type="similarity">
    <text evidence="1">Belongs to the cycloisomerase 2 family.</text>
</comment>
<sequence>MEINTEILKGFIGTYTKGDSKGIYNFSFNTNLGEVNNINVAGELGNPTYIAISSNKKYLYSVMKDGDMGGVAAYLINKEDLSLSLLNYKLFPGSSPCHLITNKDDSYLFSANYHTGEINCYPLNEDGSLCDPSSRVFHEGTGPNKDRQEKAHAHFVGLTPNEEKLLAIDLGIDKMVVYDYKDGNLVEDSSLTVKFEGGSGPRHMTFHPNKNFAFLLSELTSEVFVLKYNPSNNVFEIIQKISALPENFNGKSKASAIHISSDGRFLYTSNRGYDSIAVFAVDSETSLLSLVEITETKGKYPRDFVIDPTGNYVIVPHEGSDNMTIFSRDKSTGKMTKLDQEYTVPSGVCIKFL</sequence>
<dbReference type="PANTHER" id="PTHR30344:SF1">
    <property type="entry name" value="6-PHOSPHOGLUCONOLACTONASE"/>
    <property type="match status" value="1"/>
</dbReference>
<reference evidence="2 3" key="1">
    <citation type="submission" date="2016-11" db="EMBL/GenBank/DDBJ databases">
        <authorList>
            <person name="Jaros S."/>
            <person name="Januszkiewicz K."/>
            <person name="Wedrychowicz H."/>
        </authorList>
    </citation>
    <scope>NUCLEOTIDE SEQUENCE [LARGE SCALE GENOMIC DNA]</scope>
    <source>
        <strain evidence="2 3">DSM 6191</strain>
    </source>
</reference>
<dbReference type="AlphaFoldDB" id="A0A1M5Z9F4"/>
<dbReference type="SUPFAM" id="SSF51004">
    <property type="entry name" value="C-terminal (heme d1) domain of cytochrome cd1-nitrite reductase"/>
    <property type="match status" value="1"/>
</dbReference>
<organism evidence="2 3">
    <name type="scientific">Clostridium intestinale DSM 6191</name>
    <dbReference type="NCBI Taxonomy" id="1121320"/>
    <lineage>
        <taxon>Bacteria</taxon>
        <taxon>Bacillati</taxon>
        <taxon>Bacillota</taxon>
        <taxon>Clostridia</taxon>
        <taxon>Eubacteriales</taxon>
        <taxon>Clostridiaceae</taxon>
        <taxon>Clostridium</taxon>
    </lineage>
</organism>